<dbReference type="CDD" id="cd17470">
    <property type="entry name" value="T3SS_Flik_C"/>
    <property type="match status" value="1"/>
</dbReference>
<dbReference type="AlphaFoldDB" id="A0A5B8STR4"/>
<dbReference type="InterPro" id="IPR021136">
    <property type="entry name" value="Flagellar_hook_control-like_C"/>
</dbReference>
<dbReference type="PANTHER" id="PTHR37533">
    <property type="entry name" value="FLAGELLAR HOOK-LENGTH CONTROL PROTEIN"/>
    <property type="match status" value="1"/>
</dbReference>
<dbReference type="EMBL" id="CP042382">
    <property type="protein sequence ID" value="QEA39701.1"/>
    <property type="molecule type" value="Genomic_DNA"/>
</dbReference>
<protein>
    <recommendedName>
        <fullName evidence="2">Flagellar hook-length control protein-like C-terminal domain-containing protein</fullName>
    </recommendedName>
</protein>
<evidence type="ECO:0000313" key="4">
    <source>
        <dbReference type="Proteomes" id="UP000321272"/>
    </source>
</evidence>
<reference evidence="3 4" key="1">
    <citation type="submission" date="2019-06" db="EMBL/GenBank/DDBJ databases">
        <title>Genome analyses of bacteria isolated from kimchi.</title>
        <authorList>
            <person name="Lee S."/>
            <person name="Ahn S."/>
            <person name="Roh S."/>
        </authorList>
    </citation>
    <scope>NUCLEOTIDE SEQUENCE [LARGE SCALE GENOMIC DNA]</scope>
    <source>
        <strain evidence="3 4">CBA4606</strain>
    </source>
</reference>
<dbReference type="InterPro" id="IPR052563">
    <property type="entry name" value="FliK"/>
</dbReference>
<dbReference type="OrthoDB" id="1792985at2"/>
<organism evidence="3 4">
    <name type="scientific">Pistricoccus aurantiacus</name>
    <dbReference type="NCBI Taxonomy" id="1883414"/>
    <lineage>
        <taxon>Bacteria</taxon>
        <taxon>Pseudomonadati</taxon>
        <taxon>Pseudomonadota</taxon>
        <taxon>Gammaproteobacteria</taxon>
        <taxon>Oceanospirillales</taxon>
        <taxon>Halomonadaceae</taxon>
        <taxon>Pistricoccus</taxon>
    </lineage>
</organism>
<evidence type="ECO:0000259" key="2">
    <source>
        <dbReference type="Pfam" id="PF02120"/>
    </source>
</evidence>
<feature type="compositionally biased region" description="Basic and acidic residues" evidence="1">
    <location>
        <begin position="375"/>
        <end position="384"/>
    </location>
</feature>
<feature type="domain" description="Flagellar hook-length control protein-like C-terminal" evidence="2">
    <location>
        <begin position="260"/>
        <end position="338"/>
    </location>
</feature>
<dbReference type="Proteomes" id="UP000321272">
    <property type="component" value="Chromosome"/>
</dbReference>
<accession>A0A5B8STR4</accession>
<dbReference type="RefSeq" id="WP_147184749.1">
    <property type="nucleotide sequence ID" value="NZ_CP042382.1"/>
</dbReference>
<proteinExistence type="predicted"/>
<dbReference type="Pfam" id="PF02120">
    <property type="entry name" value="Flg_hook"/>
    <property type="match status" value="1"/>
</dbReference>
<feature type="compositionally biased region" description="Polar residues" evidence="1">
    <location>
        <begin position="355"/>
        <end position="374"/>
    </location>
</feature>
<feature type="region of interest" description="Disordered" evidence="1">
    <location>
        <begin position="1"/>
        <end position="26"/>
    </location>
</feature>
<sequence length="384" mass="40244">MDIKLLPVTPQALPSSGAGTSATPATDGSFARLIGAVTGKLPQDGMSLDTRPQDGLPQPAGLAEVALEIRPNSHLDRPRNDPSEDQLEKDTDEPLIALIAMAQAIRPLDSAKALKPAIQEPLAVKQEASEIKGQALPAGRPLIHEVAGEMVESEAAKISQIQPTPAPSTTLQATTLNAARSSGDGVISPVAEKLEENLEGFDQLLDKAGSTSGLLRQDGTAAPLQGTGTAMSASGQAASPTITAPLQSPQWSQQLGQHLIALTQRGDQQMKLRLNPEELGPLSVTLKLSDQGAQAHFLSGHAQVRGLIEQAIPQLREALAQQGIALGETSVGDQGFQDNPRQGDGRQPGAGTRYFTVNKNDVASEPSLTSQPSSHLDDRVDLYA</sequence>
<feature type="compositionally biased region" description="Polar residues" evidence="1">
    <location>
        <begin position="12"/>
        <end position="26"/>
    </location>
</feature>
<evidence type="ECO:0000256" key="1">
    <source>
        <dbReference type="SAM" id="MobiDB-lite"/>
    </source>
</evidence>
<dbReference type="PANTHER" id="PTHR37533:SF2">
    <property type="entry name" value="FLAGELLAR HOOK-LENGTH CONTROL PROTEIN"/>
    <property type="match status" value="1"/>
</dbReference>
<name>A0A5B8STR4_9GAMM</name>
<dbReference type="InterPro" id="IPR038610">
    <property type="entry name" value="FliK-like_C_sf"/>
</dbReference>
<evidence type="ECO:0000313" key="3">
    <source>
        <dbReference type="EMBL" id="QEA39701.1"/>
    </source>
</evidence>
<dbReference type="Gene3D" id="3.30.750.140">
    <property type="match status" value="1"/>
</dbReference>
<dbReference type="KEGG" id="paur:FGL86_11905"/>
<feature type="compositionally biased region" description="Basic and acidic residues" evidence="1">
    <location>
        <begin position="71"/>
        <end position="88"/>
    </location>
</feature>
<keyword evidence="4" id="KW-1185">Reference proteome</keyword>
<feature type="region of interest" description="Disordered" evidence="1">
    <location>
        <begin position="69"/>
        <end position="88"/>
    </location>
</feature>
<feature type="region of interest" description="Disordered" evidence="1">
    <location>
        <begin position="330"/>
        <end position="384"/>
    </location>
</feature>
<gene>
    <name evidence="3" type="ORF">FGL86_11905</name>
</gene>